<dbReference type="AlphaFoldDB" id="A0A9P9DCC9"/>
<dbReference type="InterPro" id="IPR011333">
    <property type="entry name" value="SKP1/BTB/POZ_sf"/>
</dbReference>
<evidence type="ECO:0008006" key="3">
    <source>
        <dbReference type="Google" id="ProtNLM"/>
    </source>
</evidence>
<evidence type="ECO:0000313" key="1">
    <source>
        <dbReference type="EMBL" id="KAH7116367.1"/>
    </source>
</evidence>
<organism evidence="1 2">
    <name type="scientific">Dactylonectria macrodidyma</name>
    <dbReference type="NCBI Taxonomy" id="307937"/>
    <lineage>
        <taxon>Eukaryota</taxon>
        <taxon>Fungi</taxon>
        <taxon>Dikarya</taxon>
        <taxon>Ascomycota</taxon>
        <taxon>Pezizomycotina</taxon>
        <taxon>Sordariomycetes</taxon>
        <taxon>Hypocreomycetidae</taxon>
        <taxon>Hypocreales</taxon>
        <taxon>Nectriaceae</taxon>
        <taxon>Dactylonectria</taxon>
    </lineage>
</organism>
<comment type="caution">
    <text evidence="1">The sequence shown here is derived from an EMBL/GenBank/DDBJ whole genome shotgun (WGS) entry which is preliminary data.</text>
</comment>
<proteinExistence type="predicted"/>
<evidence type="ECO:0000313" key="2">
    <source>
        <dbReference type="Proteomes" id="UP000738349"/>
    </source>
</evidence>
<accession>A0A9P9DCC9</accession>
<name>A0A9P9DCC9_9HYPO</name>
<dbReference type="Proteomes" id="UP000738349">
    <property type="component" value="Unassembled WGS sequence"/>
</dbReference>
<sequence>MPPLSYEVDPQADVKLILQEANTQILLPLATSMSLMTTECSQTSAKLKMSLSKSPCLFSTTTTAAPNLFQPLTTTTTAASNPFQPSTTSTGVTNGLGGATDPLISAWSALHFQLEDDSSRRTKIRFQVSSRHLTLASPIFRAMLDGPWKEGTASKESLRSIMANTWDVDALLIVLNIIHGHHRKVPKSLSLEMLTKVSTIVDYYNCHEIVEIFADRWLNGMARAPPDYYGRDSTLFLCVAWVFRWFGHVKTMTELALRHGEGPIETPDLPIAGILEKIDEKRQDLIDQLFNALDDLRDSLSKGEDVCSYECSSMLLGSLMKEMYKIRHISPPATRPYNGYSVAGLMQRMSDFRLPVWYSLKDLSPKGRNMHCCNLVKKIQPIVSDVEKKITDFRLEDF</sequence>
<reference evidence="1" key="1">
    <citation type="journal article" date="2021" name="Nat. Commun.">
        <title>Genetic determinants of endophytism in the Arabidopsis root mycobiome.</title>
        <authorList>
            <person name="Mesny F."/>
            <person name="Miyauchi S."/>
            <person name="Thiergart T."/>
            <person name="Pickel B."/>
            <person name="Atanasova L."/>
            <person name="Karlsson M."/>
            <person name="Huettel B."/>
            <person name="Barry K.W."/>
            <person name="Haridas S."/>
            <person name="Chen C."/>
            <person name="Bauer D."/>
            <person name="Andreopoulos W."/>
            <person name="Pangilinan J."/>
            <person name="LaButti K."/>
            <person name="Riley R."/>
            <person name="Lipzen A."/>
            <person name="Clum A."/>
            <person name="Drula E."/>
            <person name="Henrissat B."/>
            <person name="Kohler A."/>
            <person name="Grigoriev I.V."/>
            <person name="Martin F.M."/>
            <person name="Hacquard S."/>
        </authorList>
    </citation>
    <scope>NUCLEOTIDE SEQUENCE</scope>
    <source>
        <strain evidence="1">MPI-CAGE-AT-0147</strain>
    </source>
</reference>
<protein>
    <recommendedName>
        <fullName evidence="3">BTB domain-containing protein</fullName>
    </recommendedName>
</protein>
<dbReference type="OrthoDB" id="5326346at2759"/>
<dbReference type="Gene3D" id="3.30.710.10">
    <property type="entry name" value="Potassium Channel Kv1.1, Chain A"/>
    <property type="match status" value="1"/>
</dbReference>
<dbReference type="EMBL" id="JAGMUV010000029">
    <property type="protein sequence ID" value="KAH7116367.1"/>
    <property type="molecule type" value="Genomic_DNA"/>
</dbReference>
<keyword evidence="2" id="KW-1185">Reference proteome</keyword>
<gene>
    <name evidence="1" type="ORF">EDB81DRAFT_819181</name>
</gene>